<accession>A0A6C0H7R9</accession>
<protein>
    <submittedName>
        <fullName evidence="1">Uncharacterized protein</fullName>
    </submittedName>
</protein>
<dbReference type="AlphaFoldDB" id="A0A6C0H7R9"/>
<organism evidence="1">
    <name type="scientific">viral metagenome</name>
    <dbReference type="NCBI Taxonomy" id="1070528"/>
    <lineage>
        <taxon>unclassified sequences</taxon>
        <taxon>metagenomes</taxon>
        <taxon>organismal metagenomes</taxon>
    </lineage>
</organism>
<dbReference type="EMBL" id="MN739898">
    <property type="protein sequence ID" value="QHT76621.1"/>
    <property type="molecule type" value="Genomic_DNA"/>
</dbReference>
<name>A0A6C0H7R9_9ZZZZ</name>
<evidence type="ECO:0000313" key="1">
    <source>
        <dbReference type="EMBL" id="QHT76621.1"/>
    </source>
</evidence>
<reference evidence="1" key="1">
    <citation type="journal article" date="2020" name="Nature">
        <title>Giant virus diversity and host interactions through global metagenomics.</title>
        <authorList>
            <person name="Schulz F."/>
            <person name="Roux S."/>
            <person name="Paez-Espino D."/>
            <person name="Jungbluth S."/>
            <person name="Walsh D.A."/>
            <person name="Denef V.J."/>
            <person name="McMahon K.D."/>
            <person name="Konstantinidis K.T."/>
            <person name="Eloe-Fadrosh E.A."/>
            <person name="Kyrpides N.C."/>
            <person name="Woyke T."/>
        </authorList>
    </citation>
    <scope>NUCLEOTIDE SEQUENCE</scope>
    <source>
        <strain evidence="1">GVMAG-M-3300023179-82</strain>
    </source>
</reference>
<proteinExistence type="predicted"/>
<sequence length="141" mass="17268">MLCNGQTLNIFLLSKIGILNLQGCKSIIQHNFIKNKDYKILYIYYFFPDKYTHKYKYYINPIIFNFCSLYILNKSNYTNYTNYTNYYTYYTKYRILLDKCITFINRCYHKKIIVIPYISSYKNKIDKQEKILIKKIKKIIN</sequence>